<proteinExistence type="predicted"/>
<evidence type="ECO:0000313" key="2">
    <source>
        <dbReference type="Proteomes" id="UP000243680"/>
    </source>
</evidence>
<protein>
    <submittedName>
        <fullName evidence="1">Uncharacterized protein</fullName>
    </submittedName>
</protein>
<name>A0A1B4LD04_9BURK</name>
<gene>
    <name evidence="1" type="ORF">WJ35_08265</name>
</gene>
<organism evidence="1 2">
    <name type="scientific">Burkholderia ubonensis</name>
    <dbReference type="NCBI Taxonomy" id="101571"/>
    <lineage>
        <taxon>Bacteria</taxon>
        <taxon>Pseudomonadati</taxon>
        <taxon>Pseudomonadota</taxon>
        <taxon>Betaproteobacteria</taxon>
        <taxon>Burkholderiales</taxon>
        <taxon>Burkholderiaceae</taxon>
        <taxon>Burkholderia</taxon>
        <taxon>Burkholderia cepacia complex</taxon>
    </lineage>
</organism>
<sequence length="73" mass="8282">MKIEWSTWMQQAGQTRSARWVQGSGEDVMMRSVLEHARRNMPLRDEVVNRARAAARSLGPLAYAYLADRAYGG</sequence>
<accession>A0A1B4LD04</accession>
<dbReference type="EMBL" id="CP013420">
    <property type="protein sequence ID" value="AOJ75062.1"/>
    <property type="molecule type" value="Genomic_DNA"/>
</dbReference>
<dbReference type="AlphaFoldDB" id="A0A1B4LD04"/>
<reference evidence="1 2" key="1">
    <citation type="submission" date="2015-12" db="EMBL/GenBank/DDBJ databases">
        <title>Diversity of Burkholderia near neighbor genomes.</title>
        <authorList>
            <person name="Sahl J."/>
            <person name="Wagner D."/>
            <person name="Keim P."/>
        </authorList>
    </citation>
    <scope>NUCLEOTIDE SEQUENCE [LARGE SCALE GENOMIC DNA]</scope>
    <source>
        <strain evidence="1 2">MSMB0783</strain>
    </source>
</reference>
<evidence type="ECO:0000313" key="1">
    <source>
        <dbReference type="EMBL" id="AOJ75062.1"/>
    </source>
</evidence>
<dbReference type="Proteomes" id="UP000243680">
    <property type="component" value="Chromosome 1"/>
</dbReference>